<reference evidence="10" key="3">
    <citation type="submission" date="2015-06" db="UniProtKB">
        <authorList>
            <consortium name="EnsemblMetazoa"/>
        </authorList>
    </citation>
    <scope>IDENTIFICATION</scope>
</reference>
<keyword evidence="3 7" id="KW-0812">Transmembrane</keyword>
<evidence type="ECO:0000313" key="10">
    <source>
        <dbReference type="EnsemblMetazoa" id="CapteP222050"/>
    </source>
</evidence>
<gene>
    <name evidence="9" type="ORF">CAPTEDRAFT_222050</name>
</gene>
<comment type="similarity">
    <text evidence="2 7">Belongs to the CTL (choline transporter-like) family.</text>
</comment>
<feature type="transmembrane region" description="Helical" evidence="7">
    <location>
        <begin position="250"/>
        <end position="273"/>
    </location>
</feature>
<keyword evidence="6" id="KW-0325">Glycoprotein</keyword>
<organism evidence="9">
    <name type="scientific">Capitella teleta</name>
    <name type="common">Polychaete worm</name>
    <dbReference type="NCBI Taxonomy" id="283909"/>
    <lineage>
        <taxon>Eukaryota</taxon>
        <taxon>Metazoa</taxon>
        <taxon>Spiralia</taxon>
        <taxon>Lophotrochozoa</taxon>
        <taxon>Annelida</taxon>
        <taxon>Polychaeta</taxon>
        <taxon>Sedentaria</taxon>
        <taxon>Scolecida</taxon>
        <taxon>Capitellidae</taxon>
        <taxon>Capitella</taxon>
    </lineage>
</organism>
<evidence type="ECO:0000256" key="8">
    <source>
        <dbReference type="SAM" id="MobiDB-lite"/>
    </source>
</evidence>
<sequence>MGEKKEKHGTPEEFDPEFKGPVKNSVRGSRSCNSLGSSRFRGQTMWTWGTRVGVFFPKYTLTNQTYMLISNRDKPYLFFFDLLSCLQAGATVLVSGCPTPQICVAECPQENYVSVGGNSEDADNLCLAGVDLSKSLTDLVKDNECAAYYVSSEPILKRCLPKALSEILKNGKLLSAAGSDIVDKTGEAVNATDLKAAAEVVGYLSNLEELGTQILSDVQNTWWIIIICVALVGLVSLLFLILLRFIAGPMIWTLIVLFVVGFGISAAYCFIRYDSLKDNESAQGGFKLTTSLDYYTGLADTWLVGGVILAIVCLLILLLTLLLFKRIRIAIGIIEQTSKALAHMMSVLLWPVVPFILQIMIFAFGIASFLHIYVLASGRSTATYSSTSEVNVTNYDGSLTTKLQTTLQDIPCDSD</sequence>
<reference evidence="11" key="1">
    <citation type="submission" date="2012-12" db="EMBL/GenBank/DDBJ databases">
        <authorList>
            <person name="Hellsten U."/>
            <person name="Grimwood J."/>
            <person name="Chapman J.A."/>
            <person name="Shapiro H."/>
            <person name="Aerts A."/>
            <person name="Otillar R.P."/>
            <person name="Terry A.Y."/>
            <person name="Boore J.L."/>
            <person name="Simakov O."/>
            <person name="Marletaz F."/>
            <person name="Cho S.-J."/>
            <person name="Edsinger-Gonzales E."/>
            <person name="Havlak P."/>
            <person name="Kuo D.-H."/>
            <person name="Larsson T."/>
            <person name="Lv J."/>
            <person name="Arendt D."/>
            <person name="Savage R."/>
            <person name="Osoegawa K."/>
            <person name="de Jong P."/>
            <person name="Lindberg D.R."/>
            <person name="Seaver E.C."/>
            <person name="Weisblat D.A."/>
            <person name="Putnam N.H."/>
            <person name="Grigoriev I.V."/>
            <person name="Rokhsar D.S."/>
        </authorList>
    </citation>
    <scope>NUCLEOTIDE SEQUENCE</scope>
    <source>
        <strain evidence="11">I ESC-2004</strain>
    </source>
</reference>
<reference evidence="9 11" key="2">
    <citation type="journal article" date="2013" name="Nature">
        <title>Insights into bilaterian evolution from three spiralian genomes.</title>
        <authorList>
            <person name="Simakov O."/>
            <person name="Marletaz F."/>
            <person name="Cho S.J."/>
            <person name="Edsinger-Gonzales E."/>
            <person name="Havlak P."/>
            <person name="Hellsten U."/>
            <person name="Kuo D.H."/>
            <person name="Larsson T."/>
            <person name="Lv J."/>
            <person name="Arendt D."/>
            <person name="Savage R."/>
            <person name="Osoegawa K."/>
            <person name="de Jong P."/>
            <person name="Grimwood J."/>
            <person name="Chapman J.A."/>
            <person name="Shapiro H."/>
            <person name="Aerts A."/>
            <person name="Otillar R.P."/>
            <person name="Terry A.Y."/>
            <person name="Boore J.L."/>
            <person name="Grigoriev I.V."/>
            <person name="Lindberg D.R."/>
            <person name="Seaver E.C."/>
            <person name="Weisblat D.A."/>
            <person name="Putnam N.H."/>
            <person name="Rokhsar D.S."/>
        </authorList>
    </citation>
    <scope>NUCLEOTIDE SEQUENCE</scope>
    <source>
        <strain evidence="9 11">I ESC-2004</strain>
    </source>
</reference>
<feature type="non-terminal residue" evidence="9">
    <location>
        <position position="415"/>
    </location>
</feature>
<dbReference type="InterPro" id="IPR007603">
    <property type="entry name" value="Choline_transptr-like"/>
</dbReference>
<evidence type="ECO:0000256" key="7">
    <source>
        <dbReference type="RuleBase" id="RU368066"/>
    </source>
</evidence>
<dbReference type="EnsemblMetazoa" id="CapteT222050">
    <property type="protein sequence ID" value="CapteP222050"/>
    <property type="gene ID" value="CapteG222050"/>
</dbReference>
<evidence type="ECO:0000313" key="9">
    <source>
        <dbReference type="EMBL" id="ELT91490.1"/>
    </source>
</evidence>
<comment type="function">
    <text evidence="7">Choline transporter.</text>
</comment>
<dbReference type="AlphaFoldDB" id="R7TK47"/>
<feature type="transmembrane region" description="Helical" evidence="7">
    <location>
        <begin position="345"/>
        <end position="374"/>
    </location>
</feature>
<dbReference type="EMBL" id="KB310466">
    <property type="protein sequence ID" value="ELT91490.1"/>
    <property type="molecule type" value="Genomic_DNA"/>
</dbReference>
<keyword evidence="5 7" id="KW-0472">Membrane</keyword>
<feature type="region of interest" description="Disordered" evidence="8">
    <location>
        <begin position="1"/>
        <end position="25"/>
    </location>
</feature>
<protein>
    <recommendedName>
        <fullName evidence="7">Choline transporter-like protein</fullName>
    </recommendedName>
</protein>
<dbReference type="OrthoDB" id="420519at2759"/>
<dbReference type="PANTHER" id="PTHR12385">
    <property type="entry name" value="CHOLINE TRANSPORTER-LIKE (SLC FAMILY 44)"/>
    <property type="match status" value="1"/>
</dbReference>
<comment type="caution">
    <text evidence="7">Lacks conserved residue(s) required for the propagation of feature annotation.</text>
</comment>
<evidence type="ECO:0000256" key="2">
    <source>
        <dbReference type="ARBA" id="ARBA00007168"/>
    </source>
</evidence>
<feature type="transmembrane region" description="Helical" evidence="7">
    <location>
        <begin position="222"/>
        <end position="243"/>
    </location>
</feature>
<keyword evidence="4 7" id="KW-1133">Transmembrane helix</keyword>
<dbReference type="Pfam" id="PF04515">
    <property type="entry name" value="Choline_transpo"/>
    <property type="match status" value="1"/>
</dbReference>
<proteinExistence type="inferred from homology"/>
<evidence type="ECO:0000313" key="11">
    <source>
        <dbReference type="Proteomes" id="UP000014760"/>
    </source>
</evidence>
<evidence type="ECO:0000256" key="5">
    <source>
        <dbReference type="ARBA" id="ARBA00023136"/>
    </source>
</evidence>
<dbReference type="OMA" id="YCKISNT"/>
<dbReference type="HOGENOM" id="CLU_773756_0_0_1"/>
<feature type="transmembrane region" description="Helical" evidence="7">
    <location>
        <begin position="302"/>
        <end position="324"/>
    </location>
</feature>
<dbReference type="PANTHER" id="PTHR12385:SF14">
    <property type="entry name" value="CHOLINE TRANSPORTER-LIKE 2"/>
    <property type="match status" value="1"/>
</dbReference>
<dbReference type="STRING" id="283909.R7TK47"/>
<evidence type="ECO:0000256" key="6">
    <source>
        <dbReference type="ARBA" id="ARBA00023180"/>
    </source>
</evidence>
<evidence type="ECO:0000256" key="3">
    <source>
        <dbReference type="ARBA" id="ARBA00022692"/>
    </source>
</evidence>
<evidence type="ECO:0000256" key="4">
    <source>
        <dbReference type="ARBA" id="ARBA00022989"/>
    </source>
</evidence>
<dbReference type="Proteomes" id="UP000014760">
    <property type="component" value="Unassembled WGS sequence"/>
</dbReference>
<evidence type="ECO:0000256" key="1">
    <source>
        <dbReference type="ARBA" id="ARBA00004141"/>
    </source>
</evidence>
<keyword evidence="11" id="KW-1185">Reference proteome</keyword>
<accession>R7TK47</accession>
<dbReference type="GO" id="GO:0022857">
    <property type="term" value="F:transmembrane transporter activity"/>
    <property type="evidence" value="ECO:0007669"/>
    <property type="project" value="UniProtKB-UniRule"/>
</dbReference>
<comment type="subcellular location">
    <subcellularLocation>
        <location evidence="7">Cell membrane</location>
        <topology evidence="7">Multi-pass membrane protein</topology>
    </subcellularLocation>
    <subcellularLocation>
        <location evidence="1">Membrane</location>
        <topology evidence="1">Multi-pass membrane protein</topology>
    </subcellularLocation>
</comment>
<dbReference type="EMBL" id="AMQN01002926">
    <property type="status" value="NOT_ANNOTATED_CDS"/>
    <property type="molecule type" value="Genomic_DNA"/>
</dbReference>
<dbReference type="GO" id="GO:0005886">
    <property type="term" value="C:plasma membrane"/>
    <property type="evidence" value="ECO:0007669"/>
    <property type="project" value="UniProtKB-SubCell"/>
</dbReference>
<feature type="compositionally biased region" description="Basic and acidic residues" evidence="8">
    <location>
        <begin position="1"/>
        <end position="20"/>
    </location>
</feature>
<name>R7TK47_CAPTE</name>